<dbReference type="InterPro" id="IPR050900">
    <property type="entry name" value="Transposase_IS3/IS150/IS904"/>
</dbReference>
<dbReference type="NCBIfam" id="NF033516">
    <property type="entry name" value="transpos_IS3"/>
    <property type="match status" value="1"/>
</dbReference>
<sequence length="236" mass="27213">MTVRRCGVSRQAWYEKQKRSQKADLKSAMVLAEVRRLRLDLPSVGAEILHHQLTDFRQQHGIKLGRDKFAKLLRDNGLLIRRRTRRAKTTWSNHPFRKYPNLVKGKKVDAPNQLWVSDITYLPLPRGFAYLSLITDAYSRKIVGWKLHPTLEMEGPLSALKMALKANKTWQHLIHHSDRGVQYCCHAYTGLLRKNKIAISMTEQGDPYENALAERVNRTIKPGRRCGGYVAEPGLY</sequence>
<dbReference type="InterPro" id="IPR001584">
    <property type="entry name" value="Integrase_cat-core"/>
</dbReference>
<name>A0ABW6ASW3_9BACT</name>
<dbReference type="PROSITE" id="PS50994">
    <property type="entry name" value="INTEGRASE"/>
    <property type="match status" value="1"/>
</dbReference>
<organism evidence="2 3">
    <name type="scientific">Spirosoma flavum</name>
    <dbReference type="NCBI Taxonomy" id="2048557"/>
    <lineage>
        <taxon>Bacteria</taxon>
        <taxon>Pseudomonadati</taxon>
        <taxon>Bacteroidota</taxon>
        <taxon>Cytophagia</taxon>
        <taxon>Cytophagales</taxon>
        <taxon>Cytophagaceae</taxon>
        <taxon>Spirosoma</taxon>
    </lineage>
</organism>
<evidence type="ECO:0000313" key="3">
    <source>
        <dbReference type="Proteomes" id="UP001597512"/>
    </source>
</evidence>
<evidence type="ECO:0000313" key="2">
    <source>
        <dbReference type="EMBL" id="MFD2937503.1"/>
    </source>
</evidence>
<keyword evidence="3" id="KW-1185">Reference proteome</keyword>
<dbReference type="Gene3D" id="3.30.420.10">
    <property type="entry name" value="Ribonuclease H-like superfamily/Ribonuclease H"/>
    <property type="match status" value="1"/>
</dbReference>
<dbReference type="Proteomes" id="UP001597512">
    <property type="component" value="Unassembled WGS sequence"/>
</dbReference>
<gene>
    <name evidence="2" type="ORF">ACFS25_27265</name>
</gene>
<accession>A0ABW6ASW3</accession>
<dbReference type="InterPro" id="IPR048020">
    <property type="entry name" value="Transpos_IS3"/>
</dbReference>
<feature type="domain" description="Integrase catalytic" evidence="1">
    <location>
        <begin position="107"/>
        <end position="236"/>
    </location>
</feature>
<proteinExistence type="predicted"/>
<dbReference type="InterPro" id="IPR012337">
    <property type="entry name" value="RNaseH-like_sf"/>
</dbReference>
<protein>
    <submittedName>
        <fullName evidence="2">IS3 family transposase</fullName>
    </submittedName>
</protein>
<dbReference type="PANTHER" id="PTHR46889">
    <property type="entry name" value="TRANSPOSASE INSF FOR INSERTION SEQUENCE IS3B-RELATED"/>
    <property type="match status" value="1"/>
</dbReference>
<dbReference type="EMBL" id="JBHUOM010000035">
    <property type="protein sequence ID" value="MFD2937503.1"/>
    <property type="molecule type" value="Genomic_DNA"/>
</dbReference>
<evidence type="ECO:0000259" key="1">
    <source>
        <dbReference type="PROSITE" id="PS50994"/>
    </source>
</evidence>
<dbReference type="RefSeq" id="WP_381507638.1">
    <property type="nucleotide sequence ID" value="NZ_JBHUOM010000035.1"/>
</dbReference>
<dbReference type="Pfam" id="PF00665">
    <property type="entry name" value="rve"/>
    <property type="match status" value="1"/>
</dbReference>
<dbReference type="InterPro" id="IPR036397">
    <property type="entry name" value="RNaseH_sf"/>
</dbReference>
<comment type="caution">
    <text evidence="2">The sequence shown here is derived from an EMBL/GenBank/DDBJ whole genome shotgun (WGS) entry which is preliminary data.</text>
</comment>
<reference evidence="3" key="1">
    <citation type="journal article" date="2019" name="Int. J. Syst. Evol. Microbiol.">
        <title>The Global Catalogue of Microorganisms (GCM) 10K type strain sequencing project: providing services to taxonomists for standard genome sequencing and annotation.</title>
        <authorList>
            <consortium name="The Broad Institute Genomics Platform"/>
            <consortium name="The Broad Institute Genome Sequencing Center for Infectious Disease"/>
            <person name="Wu L."/>
            <person name="Ma J."/>
        </authorList>
    </citation>
    <scope>NUCLEOTIDE SEQUENCE [LARGE SCALE GENOMIC DNA]</scope>
    <source>
        <strain evidence="3">KCTC 52490</strain>
    </source>
</reference>
<dbReference type="SUPFAM" id="SSF53098">
    <property type="entry name" value="Ribonuclease H-like"/>
    <property type="match status" value="1"/>
</dbReference>
<dbReference type="PANTHER" id="PTHR46889:SF5">
    <property type="entry name" value="INTEGRASE PROTEIN"/>
    <property type="match status" value="1"/>
</dbReference>